<dbReference type="SUPFAM" id="SSF53649">
    <property type="entry name" value="Alkaline phosphatase-like"/>
    <property type="match status" value="1"/>
</dbReference>
<evidence type="ECO:0000313" key="6">
    <source>
        <dbReference type="EMBL" id="MBD3869548.1"/>
    </source>
</evidence>
<feature type="chain" id="PRO_5035247092" evidence="4">
    <location>
        <begin position="21"/>
        <end position="587"/>
    </location>
</feature>
<keyword evidence="3" id="KW-0802">TPR repeat</keyword>
<gene>
    <name evidence="6" type="ORF">IFK94_15620</name>
</gene>
<feature type="domain" description="Sulfatase N-terminal" evidence="5">
    <location>
        <begin position="30"/>
        <end position="296"/>
    </location>
</feature>
<dbReference type="SMART" id="SM00028">
    <property type="entry name" value="TPR"/>
    <property type="match status" value="3"/>
</dbReference>
<feature type="repeat" description="TPR" evidence="3">
    <location>
        <begin position="466"/>
        <end position="499"/>
    </location>
</feature>
<evidence type="ECO:0000313" key="7">
    <source>
        <dbReference type="Proteomes" id="UP000648239"/>
    </source>
</evidence>
<name>A0A8J6Y2Y2_9BACT</name>
<feature type="signal peptide" evidence="4">
    <location>
        <begin position="1"/>
        <end position="20"/>
    </location>
</feature>
<dbReference type="Gene3D" id="1.25.40.10">
    <property type="entry name" value="Tetratricopeptide repeat domain"/>
    <property type="match status" value="2"/>
</dbReference>
<evidence type="ECO:0000259" key="5">
    <source>
        <dbReference type="Pfam" id="PF00884"/>
    </source>
</evidence>
<dbReference type="InterPro" id="IPR019734">
    <property type="entry name" value="TPR_rpt"/>
</dbReference>
<dbReference type="Proteomes" id="UP000648239">
    <property type="component" value="Unassembled WGS sequence"/>
</dbReference>
<comment type="similarity">
    <text evidence="1">Belongs to the sulfatase family.</text>
</comment>
<feature type="repeat" description="TPR" evidence="3">
    <location>
        <begin position="500"/>
        <end position="533"/>
    </location>
</feature>
<dbReference type="InterPro" id="IPR000917">
    <property type="entry name" value="Sulfatase_N"/>
</dbReference>
<dbReference type="CDD" id="cd16148">
    <property type="entry name" value="sulfatase_like"/>
    <property type="match status" value="1"/>
</dbReference>
<comment type="caution">
    <text evidence="6">The sequence shown here is derived from an EMBL/GenBank/DDBJ whole genome shotgun (WGS) entry which is preliminary data.</text>
</comment>
<reference evidence="6 7" key="1">
    <citation type="submission" date="2020-08" db="EMBL/GenBank/DDBJ databases">
        <title>Acidobacteriota in marine sediments use diverse sulfur dissimilation pathways.</title>
        <authorList>
            <person name="Wasmund K."/>
        </authorList>
    </citation>
    <scope>NUCLEOTIDE SEQUENCE [LARGE SCALE GENOMIC DNA]</scope>
    <source>
        <strain evidence="6">MAG AM4</strain>
    </source>
</reference>
<dbReference type="PROSITE" id="PS50005">
    <property type="entry name" value="TPR"/>
    <property type="match status" value="2"/>
</dbReference>
<dbReference type="EMBL" id="JACXWD010000109">
    <property type="protein sequence ID" value="MBD3869548.1"/>
    <property type="molecule type" value="Genomic_DNA"/>
</dbReference>
<accession>A0A8J6Y2Y2</accession>
<evidence type="ECO:0000256" key="4">
    <source>
        <dbReference type="SAM" id="SignalP"/>
    </source>
</evidence>
<dbReference type="Pfam" id="PF14559">
    <property type="entry name" value="TPR_19"/>
    <property type="match status" value="1"/>
</dbReference>
<keyword evidence="4" id="KW-0732">Signal</keyword>
<protein>
    <submittedName>
        <fullName evidence="6">Sulfatase-like hydrolase/transferase</fullName>
    </submittedName>
</protein>
<evidence type="ECO:0000256" key="1">
    <source>
        <dbReference type="ARBA" id="ARBA00008779"/>
    </source>
</evidence>
<organism evidence="6 7">
    <name type="scientific">Candidatus Polarisedimenticola svalbardensis</name>
    <dbReference type="NCBI Taxonomy" id="2886004"/>
    <lineage>
        <taxon>Bacteria</taxon>
        <taxon>Pseudomonadati</taxon>
        <taxon>Acidobacteriota</taxon>
        <taxon>Candidatus Polarisedimenticolia</taxon>
        <taxon>Candidatus Polarisedimenticolales</taxon>
        <taxon>Candidatus Polarisedimenticolaceae</taxon>
        <taxon>Candidatus Polarisedimenticola</taxon>
    </lineage>
</organism>
<dbReference type="InterPro" id="IPR017850">
    <property type="entry name" value="Alkaline_phosphatase_core_sf"/>
</dbReference>
<proteinExistence type="inferred from homology"/>
<evidence type="ECO:0000256" key="3">
    <source>
        <dbReference type="PROSITE-ProRule" id="PRU00339"/>
    </source>
</evidence>
<dbReference type="PANTHER" id="PTHR42693">
    <property type="entry name" value="ARYLSULFATASE FAMILY MEMBER"/>
    <property type="match status" value="1"/>
</dbReference>
<sequence length="587" mass="63660">MRRRAKFLIPALAFVAVVGATEPGSPETSPSVLLVTVDTLRADRLERGELMPHLRRLASAGVTFSNARALTPLTLPSHTTILTGLGTSRHGVRDNIGYHVPPDLPFLAGRFRQAGFATGAFIGGYPLVSDFGLDSGFDVYDDRLDASPLGPAAGHTERRAEDVVDAALGWTRDVAGRPWFLWVHLYDPHEPYQPPDSFKHPAKHPYDREVAYADAALGRLLAGLQAAADSRMIILVTSDHGEMLGEHGEATHGVFLYEGALRVPLVFVYPGAPAGRVESRPVTLADVAPSLVEAAGLPAVPGLDGRSLLDPTGDSVVYLESIHGRRRYGWAPLYGYLDWPLKFIAAPAPELYDLNRDPDEQRNLITKRSGRRHASKLRSLQAGMRAPDESMEIAGDLEKLAGLGYVGGGVVAAGREVLDDRARPDPKARVRALPALEAGLERMAAGDDVNAVRELRQALDIDPDNLVVLNNLGILSLRGGDLEDAVRRFKKGLRRDSSADNIASNLGLALSRLGRHGEAVAAFRTALDVNPGFQAARFNLAIALYRMGERLQARRELETVRRDDPDFPGLEETMALLEEEPAPVPSH</sequence>
<dbReference type="Gene3D" id="3.40.720.10">
    <property type="entry name" value="Alkaline Phosphatase, subunit A"/>
    <property type="match status" value="2"/>
</dbReference>
<dbReference type="GO" id="GO:0004065">
    <property type="term" value="F:arylsulfatase activity"/>
    <property type="evidence" value="ECO:0007669"/>
    <property type="project" value="TreeGrafter"/>
</dbReference>
<dbReference type="Pfam" id="PF00884">
    <property type="entry name" value="Sulfatase"/>
    <property type="match status" value="1"/>
</dbReference>
<dbReference type="AlphaFoldDB" id="A0A8J6Y2Y2"/>
<dbReference type="PANTHER" id="PTHR42693:SF53">
    <property type="entry name" value="ENDO-4-O-SULFATASE"/>
    <property type="match status" value="1"/>
</dbReference>
<evidence type="ECO:0000256" key="2">
    <source>
        <dbReference type="ARBA" id="ARBA00022801"/>
    </source>
</evidence>
<dbReference type="InterPro" id="IPR011990">
    <property type="entry name" value="TPR-like_helical_dom_sf"/>
</dbReference>
<dbReference type="InterPro" id="IPR050738">
    <property type="entry name" value="Sulfatase"/>
</dbReference>
<dbReference type="SUPFAM" id="SSF48452">
    <property type="entry name" value="TPR-like"/>
    <property type="match status" value="1"/>
</dbReference>
<keyword evidence="2 6" id="KW-0378">Hydrolase</keyword>